<organism evidence="5 6">
    <name type="scientific">Microbacterium barkeri</name>
    <dbReference type="NCBI Taxonomy" id="33917"/>
    <lineage>
        <taxon>Bacteria</taxon>
        <taxon>Bacillati</taxon>
        <taxon>Actinomycetota</taxon>
        <taxon>Actinomycetes</taxon>
        <taxon>Micrococcales</taxon>
        <taxon>Microbacteriaceae</taxon>
        <taxon>Microbacterium</taxon>
    </lineage>
</organism>
<dbReference type="InterPro" id="IPR003703">
    <property type="entry name" value="Acyl_CoA_thio"/>
</dbReference>
<sequence>MTIDARTDDPVQTMLDVIELERMEARTHEDIFLGRSHFMPSGRVFGGQVLSQVVSAAARTIADDRHVHSLHGYFLRPGDMRKDITFGVDRIHDGRSFARRRVQGYQDGVPIFSGILSFQDEDEGVEHQLPMPEVPAPEDLPDPLRELDRHPHSQRLLAANPIEVRHVEGSLLVEPTGGARPTQAVWTRVRRPIGDSRLLHQAALAYLSDYTIQEPSMRGAGVAWSTTGLKVASLDHAMWWHRPARADEWLLYVQESPGAQGGRGLAFGRLYTRDGALVASVAQEIMLRVPTSDAVSPPA</sequence>
<evidence type="ECO:0000256" key="2">
    <source>
        <dbReference type="ARBA" id="ARBA00022801"/>
    </source>
</evidence>
<dbReference type="InterPro" id="IPR049449">
    <property type="entry name" value="TesB_ACOT8-like_N"/>
</dbReference>
<name>A0A9W6H0Y6_9MICO</name>
<feature type="domain" description="Acyl-CoA thioesterase-like N-terminal HotDog" evidence="3">
    <location>
        <begin position="40"/>
        <end position="119"/>
    </location>
</feature>
<dbReference type="GO" id="GO:0006637">
    <property type="term" value="P:acyl-CoA metabolic process"/>
    <property type="evidence" value="ECO:0007669"/>
    <property type="project" value="InterPro"/>
</dbReference>
<dbReference type="InterPro" id="IPR042171">
    <property type="entry name" value="Acyl-CoA_hotdog"/>
</dbReference>
<dbReference type="InterPro" id="IPR029069">
    <property type="entry name" value="HotDog_dom_sf"/>
</dbReference>
<protein>
    <submittedName>
        <fullName evidence="5">Acyl-CoA thioesterase II</fullName>
    </submittedName>
</protein>
<keyword evidence="2" id="KW-0378">Hydrolase</keyword>
<dbReference type="Proteomes" id="UP001142462">
    <property type="component" value="Unassembled WGS sequence"/>
</dbReference>
<evidence type="ECO:0000259" key="4">
    <source>
        <dbReference type="Pfam" id="PF20789"/>
    </source>
</evidence>
<dbReference type="GO" id="GO:0047617">
    <property type="term" value="F:fatty acyl-CoA hydrolase activity"/>
    <property type="evidence" value="ECO:0007669"/>
    <property type="project" value="InterPro"/>
</dbReference>
<accession>A0A9W6H0Y6</accession>
<dbReference type="EMBL" id="BSEJ01000001">
    <property type="protein sequence ID" value="GLJ60321.1"/>
    <property type="molecule type" value="Genomic_DNA"/>
</dbReference>
<feature type="domain" description="Acyl-CoA thioesterase-like C-terminal" evidence="4">
    <location>
        <begin position="158"/>
        <end position="286"/>
    </location>
</feature>
<dbReference type="PANTHER" id="PTHR11066:SF34">
    <property type="entry name" value="ACYL-COENZYME A THIOESTERASE 8"/>
    <property type="match status" value="1"/>
</dbReference>
<comment type="similarity">
    <text evidence="1">Belongs to the C/M/P thioester hydrolase family.</text>
</comment>
<reference evidence="5" key="1">
    <citation type="journal article" date="2014" name="Int. J. Syst. Evol. Microbiol.">
        <title>Complete genome sequence of Corynebacterium casei LMG S-19264T (=DSM 44701T), isolated from a smear-ripened cheese.</title>
        <authorList>
            <consortium name="US DOE Joint Genome Institute (JGI-PGF)"/>
            <person name="Walter F."/>
            <person name="Albersmeier A."/>
            <person name="Kalinowski J."/>
            <person name="Ruckert C."/>
        </authorList>
    </citation>
    <scope>NUCLEOTIDE SEQUENCE</scope>
    <source>
        <strain evidence="5">VKM Ac-1020</strain>
    </source>
</reference>
<dbReference type="PANTHER" id="PTHR11066">
    <property type="entry name" value="ACYL-COA THIOESTERASE"/>
    <property type="match status" value="1"/>
</dbReference>
<keyword evidence="6" id="KW-1185">Reference proteome</keyword>
<dbReference type="GO" id="GO:0009062">
    <property type="term" value="P:fatty acid catabolic process"/>
    <property type="evidence" value="ECO:0007669"/>
    <property type="project" value="TreeGrafter"/>
</dbReference>
<dbReference type="CDD" id="cd03444">
    <property type="entry name" value="Thioesterase_II_repeat1"/>
    <property type="match status" value="1"/>
</dbReference>
<dbReference type="Pfam" id="PF20789">
    <property type="entry name" value="4HBT_3C"/>
    <property type="match status" value="1"/>
</dbReference>
<comment type="caution">
    <text evidence="5">The sequence shown here is derived from an EMBL/GenBank/DDBJ whole genome shotgun (WGS) entry which is preliminary data.</text>
</comment>
<evidence type="ECO:0000313" key="6">
    <source>
        <dbReference type="Proteomes" id="UP001142462"/>
    </source>
</evidence>
<dbReference type="AlphaFoldDB" id="A0A9W6H0Y6"/>
<evidence type="ECO:0000256" key="1">
    <source>
        <dbReference type="ARBA" id="ARBA00006538"/>
    </source>
</evidence>
<evidence type="ECO:0000313" key="5">
    <source>
        <dbReference type="EMBL" id="GLJ60321.1"/>
    </source>
</evidence>
<dbReference type="Gene3D" id="2.40.160.210">
    <property type="entry name" value="Acyl-CoA thioesterase, double hotdog domain"/>
    <property type="match status" value="1"/>
</dbReference>
<dbReference type="Pfam" id="PF13622">
    <property type="entry name" value="4HBT_3"/>
    <property type="match status" value="1"/>
</dbReference>
<evidence type="ECO:0000259" key="3">
    <source>
        <dbReference type="Pfam" id="PF13622"/>
    </source>
</evidence>
<dbReference type="SUPFAM" id="SSF54637">
    <property type="entry name" value="Thioesterase/thiol ester dehydrase-isomerase"/>
    <property type="match status" value="2"/>
</dbReference>
<dbReference type="CDD" id="cd03445">
    <property type="entry name" value="Thioesterase_II_repeat2"/>
    <property type="match status" value="1"/>
</dbReference>
<gene>
    <name evidence="5" type="ORF">GCM10017576_04500</name>
</gene>
<reference evidence="5" key="2">
    <citation type="submission" date="2023-01" db="EMBL/GenBank/DDBJ databases">
        <authorList>
            <person name="Sun Q."/>
            <person name="Evtushenko L."/>
        </authorList>
    </citation>
    <scope>NUCLEOTIDE SEQUENCE</scope>
    <source>
        <strain evidence="5">VKM Ac-1020</strain>
    </source>
</reference>
<proteinExistence type="inferred from homology"/>
<dbReference type="InterPro" id="IPR049450">
    <property type="entry name" value="ACOT8-like_C"/>
</dbReference>